<evidence type="ECO:0000313" key="4">
    <source>
        <dbReference type="Proteomes" id="UP000053095"/>
    </source>
</evidence>
<dbReference type="InterPro" id="IPR012341">
    <property type="entry name" value="6hp_glycosidase-like_sf"/>
</dbReference>
<keyword evidence="1" id="KW-0378">Hydrolase</keyword>
<evidence type="ECO:0000256" key="1">
    <source>
        <dbReference type="ARBA" id="ARBA00022801"/>
    </source>
</evidence>
<comment type="similarity">
    <text evidence="2">Belongs to the glycosyl hydrolase 88 family.</text>
</comment>
<dbReference type="SUPFAM" id="SSF48208">
    <property type="entry name" value="Six-hairpin glycosidases"/>
    <property type="match status" value="1"/>
</dbReference>
<dbReference type="InterPro" id="IPR008928">
    <property type="entry name" value="6-hairpin_glycosidase_sf"/>
</dbReference>
<accession>A0A6V8H8S1</accession>
<protein>
    <recommendedName>
        <fullName evidence="5">Glucuronyl hydrolase</fullName>
    </recommendedName>
</protein>
<evidence type="ECO:0008006" key="5">
    <source>
        <dbReference type="Google" id="ProtNLM"/>
    </source>
</evidence>
<dbReference type="Proteomes" id="UP000053095">
    <property type="component" value="Unassembled WGS sequence"/>
</dbReference>
<proteinExistence type="inferred from homology"/>
<comment type="caution">
    <text evidence="3">The sequence shown here is derived from an EMBL/GenBank/DDBJ whole genome shotgun (WGS) entry which is preliminary data.</text>
</comment>
<name>A0A6V8H8S1_TALPI</name>
<organism evidence="3 4">
    <name type="scientific">Talaromyces pinophilus</name>
    <name type="common">Penicillium pinophilum</name>
    <dbReference type="NCBI Taxonomy" id="128442"/>
    <lineage>
        <taxon>Eukaryota</taxon>
        <taxon>Fungi</taxon>
        <taxon>Dikarya</taxon>
        <taxon>Ascomycota</taxon>
        <taxon>Pezizomycotina</taxon>
        <taxon>Eurotiomycetes</taxon>
        <taxon>Eurotiomycetidae</taxon>
        <taxon>Eurotiales</taxon>
        <taxon>Trichocomaceae</taxon>
        <taxon>Talaromyces</taxon>
        <taxon>Talaromyces sect. Talaromyces</taxon>
    </lineage>
</organism>
<keyword evidence="4" id="KW-1185">Reference proteome</keyword>
<gene>
    <name evidence="3" type="ORF">TCE0_024f07295</name>
</gene>
<reference evidence="4" key="1">
    <citation type="journal article" date="2015" name="Genome Announc.">
        <title>Draft genome sequence of Talaromyces cellulolyticus strain Y-94, a source of lignocellulosic biomass-degrading enzymes.</title>
        <authorList>
            <person name="Fujii T."/>
            <person name="Koike H."/>
            <person name="Sawayama S."/>
            <person name="Yano S."/>
            <person name="Inoue H."/>
        </authorList>
    </citation>
    <scope>NUCLEOTIDE SEQUENCE [LARGE SCALE GENOMIC DNA]</scope>
    <source>
        <strain evidence="4">Y-94</strain>
    </source>
</reference>
<dbReference type="GO" id="GO:0052757">
    <property type="term" value="F:chondroitin hydrolase activity"/>
    <property type="evidence" value="ECO:0007669"/>
    <property type="project" value="TreeGrafter"/>
</dbReference>
<evidence type="ECO:0000256" key="2">
    <source>
        <dbReference type="ARBA" id="ARBA00038358"/>
    </source>
</evidence>
<evidence type="ECO:0000313" key="3">
    <source>
        <dbReference type="EMBL" id="GAM37400.1"/>
    </source>
</evidence>
<dbReference type="PANTHER" id="PTHR36845">
    <property type="entry name" value="HYDROLASE, PUTATIVE (AFU_ORTHOLOGUE AFUA_7G05090)-RELATED"/>
    <property type="match status" value="1"/>
</dbReference>
<sequence length="472" mass="53411">MSPELLEIFSQNVLAKLLRVAEEALEDNNPPVAYPEFVPQRGENTGKYFLREKYFWTCGFFPGLLHTLLERAVKYPHVFPFHGHEKANRLFDTASIRQQLASLCDSWKGPIQEMASRTDTHDLGFILQPSLRKDWELTGNEKSLQSLLIGARSLASRYEANVGAIRSWDVLKQKDVTITSMTDDFLVIIDSMCNLDLLYYASKHLCDPNLAEIATTHARTLIKSHLRPENTTGNFGYKGSCVYSTCHVVNFDPRTGSIKNRRTAQGYRVDSTWARGQAWAILGYAQTYNWTKEKEFLWVASGLAEYFIWRLESAPGCVEMPNTGTNGRENVGRYVPLWDFDAPIDDQTNPLRDSSAGTIAANGMLVLSQSMAALGDTVLAERYRSTAIRIVTDTLECCLSKEKAKFVDSGDKRYNGIHVEDIEEGQRFDSILKNATANHNSYDLDRYSDHGLVYADYFLLEFGNQLLRLGFI</sequence>
<dbReference type="PANTHER" id="PTHR36845:SF1">
    <property type="entry name" value="HYDROLASE, PUTATIVE (AFU_ORTHOLOGUE AFUA_7G05090)-RELATED"/>
    <property type="match status" value="1"/>
</dbReference>
<dbReference type="GO" id="GO:0000272">
    <property type="term" value="P:polysaccharide catabolic process"/>
    <property type="evidence" value="ECO:0007669"/>
    <property type="project" value="TreeGrafter"/>
</dbReference>
<dbReference type="Gene3D" id="1.50.10.10">
    <property type="match status" value="1"/>
</dbReference>
<dbReference type="FunFam" id="1.50.10.10:FF:000048">
    <property type="entry name" value="Unsaturated chondroitin disaccharide hydrolase"/>
    <property type="match status" value="1"/>
</dbReference>
<dbReference type="InterPro" id="IPR052369">
    <property type="entry name" value="UG_Glycosaminoglycan_Hydrolase"/>
</dbReference>
<dbReference type="AlphaFoldDB" id="A0A6V8H8S1"/>
<dbReference type="EMBL" id="DF933820">
    <property type="protein sequence ID" value="GAM37400.1"/>
    <property type="molecule type" value="Genomic_DNA"/>
</dbReference>